<keyword evidence="1" id="KW-0472">Membrane</keyword>
<sequence>MFIIIISINGAKTVLSKGFGFLFYIIIYWIFPVYNWMEVIQEAEWEENLWAIREENHPEPATVFFFVMLYV</sequence>
<accession>A0A172Y0U6</accession>
<reference evidence="2 3" key="1">
    <citation type="submission" date="2016-04" db="EMBL/GenBank/DDBJ databases">
        <title>Complete Genome Sequence of Chryseobacterium sp. IHBB 10212.</title>
        <authorList>
            <person name="Pal M."/>
            <person name="Swarnkar M.K."/>
            <person name="Kaushal K."/>
            <person name="Chhibber S."/>
            <person name="Singh A.K."/>
            <person name="Gulati A."/>
        </authorList>
    </citation>
    <scope>NUCLEOTIDE SEQUENCE [LARGE SCALE GENOMIC DNA]</scope>
    <source>
        <strain evidence="2 3">IHBB 10212</strain>
    </source>
</reference>
<evidence type="ECO:0000256" key="1">
    <source>
        <dbReference type="SAM" id="Phobius"/>
    </source>
</evidence>
<protein>
    <submittedName>
        <fullName evidence="2">Uncharacterized protein</fullName>
    </submittedName>
</protein>
<dbReference type="AlphaFoldDB" id="A0A172Y0U6"/>
<dbReference type="EMBL" id="CP015199">
    <property type="protein sequence ID" value="ANF52883.1"/>
    <property type="molecule type" value="Genomic_DNA"/>
</dbReference>
<dbReference type="STRING" id="1685010.A0O34_21205"/>
<proteinExistence type="predicted"/>
<dbReference type="KEGG" id="chh:A0O34_21205"/>
<keyword evidence="3" id="KW-1185">Reference proteome</keyword>
<feature type="transmembrane region" description="Helical" evidence="1">
    <location>
        <begin position="21"/>
        <end position="37"/>
    </location>
</feature>
<evidence type="ECO:0000313" key="2">
    <source>
        <dbReference type="EMBL" id="ANF52883.1"/>
    </source>
</evidence>
<keyword evidence="1" id="KW-0812">Transmembrane</keyword>
<organism evidence="2 3">
    <name type="scientific">Chryseobacterium glaciei</name>
    <dbReference type="NCBI Taxonomy" id="1685010"/>
    <lineage>
        <taxon>Bacteria</taxon>
        <taxon>Pseudomonadati</taxon>
        <taxon>Bacteroidota</taxon>
        <taxon>Flavobacteriia</taxon>
        <taxon>Flavobacteriales</taxon>
        <taxon>Weeksellaceae</taxon>
        <taxon>Chryseobacterium group</taxon>
        <taxon>Chryseobacterium</taxon>
    </lineage>
</organism>
<dbReference type="Proteomes" id="UP000077824">
    <property type="component" value="Chromosome"/>
</dbReference>
<evidence type="ECO:0000313" key="3">
    <source>
        <dbReference type="Proteomes" id="UP000077824"/>
    </source>
</evidence>
<keyword evidence="1" id="KW-1133">Transmembrane helix</keyword>
<gene>
    <name evidence="2" type="ORF">A0O34_21205</name>
</gene>
<name>A0A172Y0U6_9FLAO</name>